<dbReference type="PANTHER" id="PTHR33021:SF179">
    <property type="entry name" value="OS09G0541100 PROTEIN"/>
    <property type="match status" value="1"/>
</dbReference>
<keyword evidence="5" id="KW-0325">Glycoprotein</keyword>
<dbReference type="FunFam" id="2.60.40.420:FF:000003">
    <property type="entry name" value="Blue copper"/>
    <property type="match status" value="1"/>
</dbReference>
<sequence>MTTIGSRSCTLCFFFFFFFVVVFFNAFVLTASEVFTVGDESRWNMQVNYGSWTDSHNFTVGDILEFKYSRSEHNVYEVTKEVYQSCNATASDGVLAKYQTGDDQIELKEARKYWFICEIDGHCFGGMRLAIQVAQQQQQPAAGTGDSSTGGSSSSSASFGASNMIKYSLGRYCSLFIYMILVLACIWK</sequence>
<dbReference type="InterPro" id="IPR039391">
    <property type="entry name" value="Phytocyanin-like"/>
</dbReference>
<accession>A0AAV2EHB2</accession>
<organism evidence="8 9">
    <name type="scientific">Linum trigynum</name>
    <dbReference type="NCBI Taxonomy" id="586398"/>
    <lineage>
        <taxon>Eukaryota</taxon>
        <taxon>Viridiplantae</taxon>
        <taxon>Streptophyta</taxon>
        <taxon>Embryophyta</taxon>
        <taxon>Tracheophyta</taxon>
        <taxon>Spermatophyta</taxon>
        <taxon>Magnoliopsida</taxon>
        <taxon>eudicotyledons</taxon>
        <taxon>Gunneridae</taxon>
        <taxon>Pentapetalae</taxon>
        <taxon>rosids</taxon>
        <taxon>fabids</taxon>
        <taxon>Malpighiales</taxon>
        <taxon>Linaceae</taxon>
        <taxon>Linum</taxon>
    </lineage>
</organism>
<dbReference type="GO" id="GO:0046872">
    <property type="term" value="F:metal ion binding"/>
    <property type="evidence" value="ECO:0007669"/>
    <property type="project" value="UniProtKB-KW"/>
</dbReference>
<reference evidence="8 9" key="1">
    <citation type="submission" date="2024-04" db="EMBL/GenBank/DDBJ databases">
        <authorList>
            <person name="Fracassetti M."/>
        </authorList>
    </citation>
    <scope>NUCLEOTIDE SEQUENCE [LARGE SCALE GENOMIC DNA]</scope>
</reference>
<dbReference type="PROSITE" id="PS51485">
    <property type="entry name" value="PHYTOCYANIN"/>
    <property type="match status" value="1"/>
</dbReference>
<dbReference type="Proteomes" id="UP001497516">
    <property type="component" value="Chromosome 4"/>
</dbReference>
<keyword evidence="6" id="KW-0472">Membrane</keyword>
<feature type="transmembrane region" description="Helical" evidence="6">
    <location>
        <begin position="12"/>
        <end position="35"/>
    </location>
</feature>
<keyword evidence="1" id="KW-0813">Transport</keyword>
<keyword evidence="3" id="KW-0249">Electron transport</keyword>
<keyword evidence="6" id="KW-1133">Transmembrane helix</keyword>
<keyword evidence="4" id="KW-0186">Copper</keyword>
<keyword evidence="2" id="KW-0479">Metal-binding</keyword>
<name>A0AAV2EHB2_9ROSI</name>
<keyword evidence="6" id="KW-0812">Transmembrane</keyword>
<dbReference type="Pfam" id="PF02298">
    <property type="entry name" value="Cu_bind_like"/>
    <property type="match status" value="1"/>
</dbReference>
<proteinExistence type="predicted"/>
<gene>
    <name evidence="8" type="ORF">LTRI10_LOCUS26291</name>
</gene>
<dbReference type="AlphaFoldDB" id="A0AAV2EHB2"/>
<dbReference type="PANTHER" id="PTHR33021">
    <property type="entry name" value="BLUE COPPER PROTEIN"/>
    <property type="match status" value="1"/>
</dbReference>
<keyword evidence="9" id="KW-1185">Reference proteome</keyword>
<dbReference type="GO" id="GO:0005886">
    <property type="term" value="C:plasma membrane"/>
    <property type="evidence" value="ECO:0007669"/>
    <property type="project" value="TreeGrafter"/>
</dbReference>
<feature type="domain" description="Phytocyanin" evidence="7">
    <location>
        <begin position="33"/>
        <end position="135"/>
    </location>
</feature>
<dbReference type="InterPro" id="IPR003245">
    <property type="entry name" value="Phytocyanin_dom"/>
</dbReference>
<dbReference type="CDD" id="cd04216">
    <property type="entry name" value="Phytocyanin"/>
    <property type="match status" value="1"/>
</dbReference>
<evidence type="ECO:0000256" key="6">
    <source>
        <dbReference type="SAM" id="Phobius"/>
    </source>
</evidence>
<dbReference type="Gene3D" id="2.60.40.420">
    <property type="entry name" value="Cupredoxins - blue copper proteins"/>
    <property type="match status" value="1"/>
</dbReference>
<evidence type="ECO:0000259" key="7">
    <source>
        <dbReference type="PROSITE" id="PS51485"/>
    </source>
</evidence>
<feature type="transmembrane region" description="Helical" evidence="6">
    <location>
        <begin position="169"/>
        <end position="187"/>
    </location>
</feature>
<dbReference type="EMBL" id="OZ034817">
    <property type="protein sequence ID" value="CAL1385132.1"/>
    <property type="molecule type" value="Genomic_DNA"/>
</dbReference>
<evidence type="ECO:0000256" key="4">
    <source>
        <dbReference type="ARBA" id="ARBA00023008"/>
    </source>
</evidence>
<dbReference type="SUPFAM" id="SSF49503">
    <property type="entry name" value="Cupredoxins"/>
    <property type="match status" value="1"/>
</dbReference>
<protein>
    <recommendedName>
        <fullName evidence="7">Phytocyanin domain-containing protein</fullName>
    </recommendedName>
</protein>
<dbReference type="GO" id="GO:0009055">
    <property type="term" value="F:electron transfer activity"/>
    <property type="evidence" value="ECO:0007669"/>
    <property type="project" value="InterPro"/>
</dbReference>
<evidence type="ECO:0000313" key="9">
    <source>
        <dbReference type="Proteomes" id="UP001497516"/>
    </source>
</evidence>
<evidence type="ECO:0000256" key="2">
    <source>
        <dbReference type="ARBA" id="ARBA00022723"/>
    </source>
</evidence>
<evidence type="ECO:0000256" key="5">
    <source>
        <dbReference type="ARBA" id="ARBA00023180"/>
    </source>
</evidence>
<evidence type="ECO:0000313" key="8">
    <source>
        <dbReference type="EMBL" id="CAL1385132.1"/>
    </source>
</evidence>
<evidence type="ECO:0000256" key="1">
    <source>
        <dbReference type="ARBA" id="ARBA00022448"/>
    </source>
</evidence>
<evidence type="ECO:0000256" key="3">
    <source>
        <dbReference type="ARBA" id="ARBA00022982"/>
    </source>
</evidence>
<dbReference type="InterPro" id="IPR008972">
    <property type="entry name" value="Cupredoxin"/>
</dbReference>